<gene>
    <name evidence="2" type="ORF">LSUE1_G009107</name>
</gene>
<proteinExistence type="predicted"/>
<name>A0A8T9C312_9HELO</name>
<keyword evidence="3" id="KW-1185">Reference proteome</keyword>
<accession>A0A8T9C312</accession>
<evidence type="ECO:0000259" key="1">
    <source>
        <dbReference type="PROSITE" id="PS00028"/>
    </source>
</evidence>
<dbReference type="AlphaFoldDB" id="A0A8T9C312"/>
<sequence length="352" mass="37481">MQAHTNDQEWANQMGNSLAFSQPFGGAEAGEAFGWSPIEVAGYDKGTSDLFTNINPSTNGQGSGFESSHYNVEEGLSPVSGIQTDSITNFHGQYFGSTIGATTLGFDDTAIADGSSVAQGVNPDLWTGDFGTFNYQPPTTAFNEGPENTPCSENTPSSYSNNLNFDKAWIQQPVPLGMIADTQVAEGVPEYFPISHNFNPGFTPVVPAAPMTQSFSGFFPSSVDVNACMDFTPTVSLAPATGYTSNSIDFNPIADLDAPASVSIAPASEQVLTPSIGVATPILCTQGNCTASFKRTYERVRHEATAHGINQGLHLCPIQGCNKNQGAGYSRADKVKEHLWKKHAHLGFTRSR</sequence>
<dbReference type="PROSITE" id="PS00028">
    <property type="entry name" value="ZINC_FINGER_C2H2_1"/>
    <property type="match status" value="1"/>
</dbReference>
<dbReference type="EMBL" id="QGMK01001625">
    <property type="protein sequence ID" value="TVY65725.1"/>
    <property type="molecule type" value="Genomic_DNA"/>
</dbReference>
<dbReference type="Proteomes" id="UP000469558">
    <property type="component" value="Unassembled WGS sequence"/>
</dbReference>
<comment type="caution">
    <text evidence="2">The sequence shown here is derived from an EMBL/GenBank/DDBJ whole genome shotgun (WGS) entry which is preliminary data.</text>
</comment>
<protein>
    <recommendedName>
        <fullName evidence="1">C2H2-type domain-containing protein</fullName>
    </recommendedName>
</protein>
<evidence type="ECO:0000313" key="3">
    <source>
        <dbReference type="Proteomes" id="UP000469558"/>
    </source>
</evidence>
<dbReference type="OrthoDB" id="7295497at2759"/>
<evidence type="ECO:0000313" key="2">
    <source>
        <dbReference type="EMBL" id="TVY65725.1"/>
    </source>
</evidence>
<organism evidence="2 3">
    <name type="scientific">Lachnellula suecica</name>
    <dbReference type="NCBI Taxonomy" id="602035"/>
    <lineage>
        <taxon>Eukaryota</taxon>
        <taxon>Fungi</taxon>
        <taxon>Dikarya</taxon>
        <taxon>Ascomycota</taxon>
        <taxon>Pezizomycotina</taxon>
        <taxon>Leotiomycetes</taxon>
        <taxon>Helotiales</taxon>
        <taxon>Lachnaceae</taxon>
        <taxon>Lachnellula</taxon>
    </lineage>
</organism>
<feature type="domain" description="C2H2-type" evidence="1">
    <location>
        <begin position="284"/>
        <end position="307"/>
    </location>
</feature>
<dbReference type="InterPro" id="IPR013087">
    <property type="entry name" value="Znf_C2H2_type"/>
</dbReference>
<reference evidence="2 3" key="1">
    <citation type="submission" date="2018-05" db="EMBL/GenBank/DDBJ databases">
        <title>Genome sequencing and assembly of the regulated plant pathogen Lachnellula willkommii and related sister species for the development of diagnostic species identification markers.</title>
        <authorList>
            <person name="Giroux E."/>
            <person name="Bilodeau G."/>
        </authorList>
    </citation>
    <scope>NUCLEOTIDE SEQUENCE [LARGE SCALE GENOMIC DNA]</scope>
    <source>
        <strain evidence="2 3">CBS 268.59</strain>
    </source>
</reference>